<accession>A0A368JP05</accession>
<dbReference type="Gene3D" id="1.25.40.10">
    <property type="entry name" value="Tetratricopeptide repeat domain"/>
    <property type="match status" value="2"/>
</dbReference>
<dbReference type="InterPro" id="IPR011990">
    <property type="entry name" value="TPR-like_helical_dom_sf"/>
</dbReference>
<dbReference type="PANTHER" id="PTHR10098">
    <property type="entry name" value="RAPSYN-RELATED"/>
    <property type="match status" value="1"/>
</dbReference>
<dbReference type="RefSeq" id="WP_114406672.1">
    <property type="nucleotide sequence ID" value="NZ_QOWE01000010.1"/>
</dbReference>
<evidence type="ECO:0000313" key="4">
    <source>
        <dbReference type="Proteomes" id="UP000253383"/>
    </source>
</evidence>
<dbReference type="InterPro" id="IPR019734">
    <property type="entry name" value="TPR_rpt"/>
</dbReference>
<evidence type="ECO:0000259" key="2">
    <source>
        <dbReference type="SMART" id="SM00382"/>
    </source>
</evidence>
<reference evidence="3 4" key="1">
    <citation type="submission" date="2018-07" db="EMBL/GenBank/DDBJ databases">
        <title>Genome analysis of Larkinella rosea.</title>
        <authorList>
            <person name="Zhou Z."/>
            <person name="Wang G."/>
        </authorList>
    </citation>
    <scope>NUCLEOTIDE SEQUENCE [LARGE SCALE GENOMIC DNA]</scope>
    <source>
        <strain evidence="4">zzj9</strain>
    </source>
</reference>
<dbReference type="SMART" id="SM00382">
    <property type="entry name" value="AAA"/>
    <property type="match status" value="1"/>
</dbReference>
<dbReference type="InterPro" id="IPR003593">
    <property type="entry name" value="AAA+_ATPase"/>
</dbReference>
<feature type="repeat" description="TPR" evidence="1">
    <location>
        <begin position="1061"/>
        <end position="1094"/>
    </location>
</feature>
<sequence>MQKNIVYGSLTAGGDVRNGDKIYVIERDFPHSILFLRIEKGASGYEAMLSIKSEDDLTINLFRETLKVVISESLFGRVDEFQSFRRGGDGNRYRSAFDTHSPENWEMVLAEELYNTFFSGDIGTVCCDFLSLLQSHKINELLLVISTEDEQIQNLPWEMVLPKLTPGGANELPRDNFGLIRSREKTLQRFNRQGPTAEAAPLKLLFIPALPENLPGKSQLLEIEEEQRKIIEAVRSLEATGDQQPKLVMEILDCANLEEIKEALAARSHDIVHISGHGSYVDAVKEGVLYLEDEDGNERQTTGRELGKALNGFSSIKLLVLSACETAVGGSVGSTAEQMAAVGLPAVLAMRFSVTDAGARLFTEILYKRLAYGYTLTKSVHDARLALWEHAQERRKNAPTVFTPAEWFTPVLYQNQAIGALVKKGQYHTETLNRFYPKPAFIRGSHTRLIGEGFIGRKRLLIRLRQSFKQGKAVCLHGLGGLGKTTTAEAFAEHYRKRNSVHDILIFRNGANIQEAVILETVYERWKSRTKPEDWLANEVKASLDDPKNGIEQKLQYLIDNCLNGHRTILIFDNFEDVQTDEDGTQQQGIVSESLRSFLRYLLQHIPPVCHILFTTRYAIADLADLVTNLAIDKMSYAEQYRYLNFSETLRRLPTKERDIIHRRIDGHPRALEFLESLYTKDQSFDLSVLDKVEGKISESLLLERVLNRLNGAEREVFTVASVFFSRTPLSALSAVMENKNQELIPVLASLRDWSLCVWDETAQTFEIHALTRAWMRGQGKPDQNQFKSLSESAGNYFRKESTVEAGFKAIQYFENADAWARYVETVFWLENHFYLIGLYSNGNDLNQTVLKKDISPENNARALNNLGLIRLSIGDYAKALECLEQALVIMRQIGDIKGEHKILADISHIYIAWGEYNKVFLYLKKTLEVYRLEGYKKGEGVALESIGRIFYQQGNYVQALAHLEESLKIYRQCQYKIGEGAALNNIGLVYIEQENYPKALEHLEQGLEVHRQIGDIRGQGSSLNDIGQIYMYQKKYTLAIDYFENSLKIRQQIGDKDGIGTTITNIGYIYFYQKEYKLSLEHFENSLKIYRQTGNISQEGICLNNISQIFSARGDYSHALEYLEQCRKIHRKVGDKTSEGLALYNIGILYLQKLRDIENAIRFLLLGLNILRQIDSPKVNLPEGWLNLIIQKIGEERFNQILESIKNNPPT</sequence>
<feature type="repeat" description="TPR" evidence="1">
    <location>
        <begin position="1021"/>
        <end position="1054"/>
    </location>
</feature>
<evidence type="ECO:0000256" key="1">
    <source>
        <dbReference type="PROSITE-ProRule" id="PRU00339"/>
    </source>
</evidence>
<keyword evidence="4" id="KW-1185">Reference proteome</keyword>
<dbReference type="Gene3D" id="3.40.50.300">
    <property type="entry name" value="P-loop containing nucleotide triphosphate hydrolases"/>
    <property type="match status" value="1"/>
</dbReference>
<dbReference type="Pfam" id="PF12770">
    <property type="entry name" value="CHAT"/>
    <property type="match status" value="1"/>
</dbReference>
<proteinExistence type="predicted"/>
<feature type="repeat" description="TPR" evidence="1">
    <location>
        <begin position="861"/>
        <end position="894"/>
    </location>
</feature>
<dbReference type="Pfam" id="PF13424">
    <property type="entry name" value="TPR_12"/>
    <property type="match status" value="3"/>
</dbReference>
<protein>
    <submittedName>
        <fullName evidence="3">CHAT domain-containing protein</fullName>
    </submittedName>
</protein>
<dbReference type="Pfam" id="PF13374">
    <property type="entry name" value="TPR_10"/>
    <property type="match status" value="1"/>
</dbReference>
<gene>
    <name evidence="3" type="ORF">DUE52_14220</name>
</gene>
<dbReference type="SUPFAM" id="SSF48452">
    <property type="entry name" value="TPR-like"/>
    <property type="match status" value="2"/>
</dbReference>
<dbReference type="InterPro" id="IPR027417">
    <property type="entry name" value="P-loop_NTPase"/>
</dbReference>
<dbReference type="PROSITE" id="PS50005">
    <property type="entry name" value="TPR"/>
    <property type="match status" value="4"/>
</dbReference>
<dbReference type="SMART" id="SM00028">
    <property type="entry name" value="TPR"/>
    <property type="match status" value="7"/>
</dbReference>
<organism evidence="3 4">
    <name type="scientific">Larkinella punicea</name>
    <dbReference type="NCBI Taxonomy" id="2315727"/>
    <lineage>
        <taxon>Bacteria</taxon>
        <taxon>Pseudomonadati</taxon>
        <taxon>Bacteroidota</taxon>
        <taxon>Cytophagia</taxon>
        <taxon>Cytophagales</taxon>
        <taxon>Spirosomataceae</taxon>
        <taxon>Larkinella</taxon>
    </lineage>
</organism>
<dbReference type="OrthoDB" id="1523128at2"/>
<evidence type="ECO:0000313" key="3">
    <source>
        <dbReference type="EMBL" id="RCR69035.1"/>
    </source>
</evidence>
<feature type="domain" description="AAA+ ATPase" evidence="2">
    <location>
        <begin position="470"/>
        <end position="642"/>
    </location>
</feature>
<name>A0A368JP05_9BACT</name>
<keyword evidence="1" id="KW-0802">TPR repeat</keyword>
<feature type="repeat" description="TPR" evidence="1">
    <location>
        <begin position="981"/>
        <end position="1014"/>
    </location>
</feature>
<dbReference type="InterPro" id="IPR024983">
    <property type="entry name" value="CHAT_dom"/>
</dbReference>
<dbReference type="AlphaFoldDB" id="A0A368JP05"/>
<comment type="caution">
    <text evidence="3">The sequence shown here is derived from an EMBL/GenBank/DDBJ whole genome shotgun (WGS) entry which is preliminary data.</text>
</comment>
<dbReference type="EMBL" id="QOWE01000010">
    <property type="protein sequence ID" value="RCR69035.1"/>
    <property type="molecule type" value="Genomic_DNA"/>
</dbReference>
<dbReference type="SUPFAM" id="SSF52540">
    <property type="entry name" value="P-loop containing nucleoside triphosphate hydrolases"/>
    <property type="match status" value="1"/>
</dbReference>
<dbReference type="Proteomes" id="UP000253383">
    <property type="component" value="Unassembled WGS sequence"/>
</dbReference>